<evidence type="ECO:0000313" key="3">
    <source>
        <dbReference type="Proteomes" id="UP001499989"/>
    </source>
</evidence>
<comment type="caution">
    <text evidence="2">The sequence shown here is derived from an EMBL/GenBank/DDBJ whole genome shotgun (WGS) entry which is preliminary data.</text>
</comment>
<keyword evidence="3" id="KW-1185">Reference proteome</keyword>
<protein>
    <submittedName>
        <fullName evidence="2">Uncharacterized protein</fullName>
    </submittedName>
</protein>
<dbReference type="EMBL" id="BAAASK010000013">
    <property type="protein sequence ID" value="GAA2689511.1"/>
    <property type="molecule type" value="Genomic_DNA"/>
</dbReference>
<sequence length="62" mass="6585">MEIMGALLSVAAVLAPSLKGWVDSVSYRNRAQARAALIRARREQGNSSQASKQSGKRGDGRG</sequence>
<accession>A0ABN3SZU5</accession>
<reference evidence="2 3" key="1">
    <citation type="journal article" date="2019" name="Int. J. Syst. Evol. Microbiol.">
        <title>The Global Catalogue of Microorganisms (GCM) 10K type strain sequencing project: providing services to taxonomists for standard genome sequencing and annotation.</title>
        <authorList>
            <consortium name="The Broad Institute Genomics Platform"/>
            <consortium name="The Broad Institute Genome Sequencing Center for Infectious Disease"/>
            <person name="Wu L."/>
            <person name="Ma J."/>
        </authorList>
    </citation>
    <scope>NUCLEOTIDE SEQUENCE [LARGE SCALE GENOMIC DNA]</scope>
    <source>
        <strain evidence="2 3">JCM 4531</strain>
    </source>
</reference>
<proteinExistence type="predicted"/>
<organism evidence="2 3">
    <name type="scientific">Streptomyces violaceolatus</name>
    <dbReference type="NCBI Taxonomy" id="67378"/>
    <lineage>
        <taxon>Bacteria</taxon>
        <taxon>Bacillati</taxon>
        <taxon>Actinomycetota</taxon>
        <taxon>Actinomycetes</taxon>
        <taxon>Kitasatosporales</taxon>
        <taxon>Streptomycetaceae</taxon>
        <taxon>Streptomyces</taxon>
        <taxon>Streptomyces violaceoruber group</taxon>
    </lineage>
</organism>
<gene>
    <name evidence="2" type="ORF">GCM10010310_45340</name>
</gene>
<feature type="region of interest" description="Disordered" evidence="1">
    <location>
        <begin position="38"/>
        <end position="62"/>
    </location>
</feature>
<dbReference type="Proteomes" id="UP001499989">
    <property type="component" value="Unassembled WGS sequence"/>
</dbReference>
<evidence type="ECO:0000256" key="1">
    <source>
        <dbReference type="SAM" id="MobiDB-lite"/>
    </source>
</evidence>
<evidence type="ECO:0000313" key="2">
    <source>
        <dbReference type="EMBL" id="GAA2689511.1"/>
    </source>
</evidence>
<name>A0ABN3SZU5_9ACTN</name>